<feature type="transmembrane region" description="Helical" evidence="7">
    <location>
        <begin position="165"/>
        <end position="198"/>
    </location>
</feature>
<evidence type="ECO:0000256" key="5">
    <source>
        <dbReference type="ARBA" id="ARBA00022989"/>
    </source>
</evidence>
<dbReference type="InterPro" id="IPR042094">
    <property type="entry name" value="T2SS_GspF_sf"/>
</dbReference>
<keyword evidence="5 7" id="KW-1133">Transmembrane helix</keyword>
<dbReference type="Proteomes" id="UP001165667">
    <property type="component" value="Unassembled WGS sequence"/>
</dbReference>
<evidence type="ECO:0000259" key="8">
    <source>
        <dbReference type="Pfam" id="PF00482"/>
    </source>
</evidence>
<dbReference type="Gene3D" id="1.20.81.30">
    <property type="entry name" value="Type II secretion system (T2SS), domain F"/>
    <property type="match status" value="2"/>
</dbReference>
<dbReference type="RefSeq" id="WP_282585084.1">
    <property type="nucleotide sequence ID" value="NZ_JAMOIM010000006.1"/>
</dbReference>
<feature type="domain" description="Type II secretion system protein GspF" evidence="8">
    <location>
        <begin position="273"/>
        <end position="392"/>
    </location>
</feature>
<dbReference type="PANTHER" id="PTHR30012:SF0">
    <property type="entry name" value="TYPE II SECRETION SYSTEM PROTEIN F-RELATED"/>
    <property type="match status" value="1"/>
</dbReference>
<feature type="transmembrane region" description="Helical" evidence="7">
    <location>
        <begin position="371"/>
        <end position="396"/>
    </location>
</feature>
<dbReference type="InterPro" id="IPR018076">
    <property type="entry name" value="T2SS_GspF_dom"/>
</dbReference>
<keyword evidence="4 7" id="KW-0812">Transmembrane</keyword>
<keyword evidence="3" id="KW-1003">Cell membrane</keyword>
<dbReference type="GO" id="GO:0005886">
    <property type="term" value="C:plasma membrane"/>
    <property type="evidence" value="ECO:0007669"/>
    <property type="project" value="UniProtKB-SubCell"/>
</dbReference>
<dbReference type="Pfam" id="PF00482">
    <property type="entry name" value="T2SSF"/>
    <property type="match status" value="2"/>
</dbReference>
<evidence type="ECO:0000313" key="10">
    <source>
        <dbReference type="Proteomes" id="UP001165667"/>
    </source>
</evidence>
<dbReference type="EMBL" id="JAMOIM010000006">
    <property type="protein sequence ID" value="MCW6508718.1"/>
    <property type="molecule type" value="Genomic_DNA"/>
</dbReference>
<comment type="similarity">
    <text evidence="2">Belongs to the GSP F family.</text>
</comment>
<protein>
    <submittedName>
        <fullName evidence="9">Type II secretion system F family protein</fullName>
    </submittedName>
</protein>
<dbReference type="AlphaFoldDB" id="A0AA42CIM3"/>
<reference evidence="9" key="1">
    <citation type="submission" date="2022-05" db="EMBL/GenBank/DDBJ databases">
        <authorList>
            <person name="Pankratov T."/>
        </authorList>
    </citation>
    <scope>NUCLEOTIDE SEQUENCE</scope>
    <source>
        <strain evidence="9">BP6-180914</strain>
    </source>
</reference>
<evidence type="ECO:0000256" key="2">
    <source>
        <dbReference type="ARBA" id="ARBA00005745"/>
    </source>
</evidence>
<feature type="transmembrane region" description="Helical" evidence="7">
    <location>
        <begin position="218"/>
        <end position="241"/>
    </location>
</feature>
<comment type="caution">
    <text evidence="9">The sequence shown here is derived from an EMBL/GenBank/DDBJ whole genome shotgun (WGS) entry which is preliminary data.</text>
</comment>
<keyword evidence="6 7" id="KW-0472">Membrane</keyword>
<name>A0AA42CIM3_9HYPH</name>
<evidence type="ECO:0000256" key="3">
    <source>
        <dbReference type="ARBA" id="ARBA00022475"/>
    </source>
</evidence>
<evidence type="ECO:0000256" key="6">
    <source>
        <dbReference type="ARBA" id="ARBA00023136"/>
    </source>
</evidence>
<dbReference type="InterPro" id="IPR003004">
    <property type="entry name" value="GspF/PilC"/>
</dbReference>
<keyword evidence="10" id="KW-1185">Reference proteome</keyword>
<feature type="domain" description="Type II secretion system protein GspF" evidence="8">
    <location>
        <begin position="70"/>
        <end position="192"/>
    </location>
</feature>
<organism evidence="9 10">
    <name type="scientific">Lichenifustis flavocetrariae</name>
    <dbReference type="NCBI Taxonomy" id="2949735"/>
    <lineage>
        <taxon>Bacteria</taxon>
        <taxon>Pseudomonadati</taxon>
        <taxon>Pseudomonadota</taxon>
        <taxon>Alphaproteobacteria</taxon>
        <taxon>Hyphomicrobiales</taxon>
        <taxon>Lichenihabitantaceae</taxon>
        <taxon>Lichenifustis</taxon>
    </lineage>
</organism>
<accession>A0AA42CIM3</accession>
<evidence type="ECO:0000256" key="1">
    <source>
        <dbReference type="ARBA" id="ARBA00004651"/>
    </source>
</evidence>
<dbReference type="PANTHER" id="PTHR30012">
    <property type="entry name" value="GENERAL SECRETION PATHWAY PROTEIN"/>
    <property type="match status" value="1"/>
</dbReference>
<comment type="subcellular location">
    <subcellularLocation>
        <location evidence="1">Cell membrane</location>
        <topology evidence="1">Multi-pass membrane protein</topology>
    </subcellularLocation>
</comment>
<evidence type="ECO:0000256" key="4">
    <source>
        <dbReference type="ARBA" id="ARBA00022692"/>
    </source>
</evidence>
<evidence type="ECO:0000313" key="9">
    <source>
        <dbReference type="EMBL" id="MCW6508718.1"/>
    </source>
</evidence>
<sequence>MPSYTYKAFDGRGAIVQGRAEASSKADMMAQARRQNLRIISAEETAASGSLWNRDFKFGGRPKQKHVVDFVRELATLTDAGLTIDRALRLAEQHAPRALRPHLTAVIEAVIAGSSFSQALSRHRDVFSHDVIEVIGAGEKTRAFPTVLRNLAASLERRNAIRQRLVSAMVYPIMLVLMSLGAITVVLTVLVPALTPLFDDPALQPPPLIRFVSAVNTTFAQFWPILLGGTVLVGIGLVALFRQTVVRGWLARRLLRAPLFGPIMIGVEAGRLCRVLGTLVSADVSLPAAIAAARTIPKNPVFREAVEEAGRRMVEGARLSQSLHLLQPYMPVILNLIATGEQVNRVGEILLHAADMQESESQNRIERLMSLLVPLLTAGMGLMIGGLVFSVMSAILSVNDLATAR</sequence>
<dbReference type="GO" id="GO:0015628">
    <property type="term" value="P:protein secretion by the type II secretion system"/>
    <property type="evidence" value="ECO:0007669"/>
    <property type="project" value="TreeGrafter"/>
</dbReference>
<evidence type="ECO:0000256" key="7">
    <source>
        <dbReference type="SAM" id="Phobius"/>
    </source>
</evidence>
<dbReference type="PRINTS" id="PR00812">
    <property type="entry name" value="BCTERIALGSPF"/>
</dbReference>
<gene>
    <name evidence="9" type="ORF">M8523_11885</name>
</gene>
<proteinExistence type="inferred from homology"/>